<protein>
    <submittedName>
        <fullName evidence="2">Uncharacterized protein</fullName>
    </submittedName>
</protein>
<accession>A0A2K1XJ99</accession>
<evidence type="ECO:0000256" key="1">
    <source>
        <dbReference type="SAM" id="MobiDB-lite"/>
    </source>
</evidence>
<dbReference type="EMBL" id="CM009304">
    <property type="protein sequence ID" value="PNT00833.1"/>
    <property type="molecule type" value="Genomic_DNA"/>
</dbReference>
<proteinExistence type="predicted"/>
<reference evidence="2 3" key="1">
    <citation type="journal article" date="2006" name="Science">
        <title>The genome of black cottonwood, Populus trichocarpa (Torr. &amp; Gray).</title>
        <authorList>
            <person name="Tuskan G.A."/>
            <person name="Difazio S."/>
            <person name="Jansson S."/>
            <person name="Bohlmann J."/>
            <person name="Grigoriev I."/>
            <person name="Hellsten U."/>
            <person name="Putnam N."/>
            <person name="Ralph S."/>
            <person name="Rombauts S."/>
            <person name="Salamov A."/>
            <person name="Schein J."/>
            <person name="Sterck L."/>
            <person name="Aerts A."/>
            <person name="Bhalerao R.R."/>
            <person name="Bhalerao R.P."/>
            <person name="Blaudez D."/>
            <person name="Boerjan W."/>
            <person name="Brun A."/>
            <person name="Brunner A."/>
            <person name="Busov V."/>
            <person name="Campbell M."/>
            <person name="Carlson J."/>
            <person name="Chalot M."/>
            <person name="Chapman J."/>
            <person name="Chen G.L."/>
            <person name="Cooper D."/>
            <person name="Coutinho P.M."/>
            <person name="Couturier J."/>
            <person name="Covert S."/>
            <person name="Cronk Q."/>
            <person name="Cunningham R."/>
            <person name="Davis J."/>
            <person name="Degroeve S."/>
            <person name="Dejardin A."/>
            <person name="Depamphilis C."/>
            <person name="Detter J."/>
            <person name="Dirks B."/>
            <person name="Dubchak I."/>
            <person name="Duplessis S."/>
            <person name="Ehlting J."/>
            <person name="Ellis B."/>
            <person name="Gendler K."/>
            <person name="Goodstein D."/>
            <person name="Gribskov M."/>
            <person name="Grimwood J."/>
            <person name="Groover A."/>
            <person name="Gunter L."/>
            <person name="Hamberger B."/>
            <person name="Heinze B."/>
            <person name="Helariutta Y."/>
            <person name="Henrissat B."/>
            <person name="Holligan D."/>
            <person name="Holt R."/>
            <person name="Huang W."/>
            <person name="Islam-Faridi N."/>
            <person name="Jones S."/>
            <person name="Jones-Rhoades M."/>
            <person name="Jorgensen R."/>
            <person name="Joshi C."/>
            <person name="Kangasjarvi J."/>
            <person name="Karlsson J."/>
            <person name="Kelleher C."/>
            <person name="Kirkpatrick R."/>
            <person name="Kirst M."/>
            <person name="Kohler A."/>
            <person name="Kalluri U."/>
            <person name="Larimer F."/>
            <person name="Leebens-Mack J."/>
            <person name="Leple J.C."/>
            <person name="Locascio P."/>
            <person name="Lou Y."/>
            <person name="Lucas S."/>
            <person name="Martin F."/>
            <person name="Montanini B."/>
            <person name="Napoli C."/>
            <person name="Nelson D.R."/>
            <person name="Nelson C."/>
            <person name="Nieminen K."/>
            <person name="Nilsson O."/>
            <person name="Pereda V."/>
            <person name="Peter G."/>
            <person name="Philippe R."/>
            <person name="Pilate G."/>
            <person name="Poliakov A."/>
            <person name="Razumovskaya J."/>
            <person name="Richardson P."/>
            <person name="Rinaldi C."/>
            <person name="Ritland K."/>
            <person name="Rouze P."/>
            <person name="Ryaboy D."/>
            <person name="Schmutz J."/>
            <person name="Schrader J."/>
            <person name="Segerman B."/>
            <person name="Shin H."/>
            <person name="Siddiqui A."/>
            <person name="Sterky F."/>
            <person name="Terry A."/>
            <person name="Tsai C.J."/>
            <person name="Uberbacher E."/>
            <person name="Unneberg P."/>
            <person name="Vahala J."/>
            <person name="Wall K."/>
            <person name="Wessler S."/>
            <person name="Yang G."/>
            <person name="Yin T."/>
            <person name="Douglas C."/>
            <person name="Marra M."/>
            <person name="Sandberg G."/>
            <person name="Van de Peer Y."/>
            <person name="Rokhsar D."/>
        </authorList>
    </citation>
    <scope>NUCLEOTIDE SEQUENCE [LARGE SCALE GENOMIC DNA]</scope>
    <source>
        <strain evidence="3">cv. Nisqually</strain>
    </source>
</reference>
<dbReference type="AlphaFoldDB" id="A0A2K1XJ99"/>
<gene>
    <name evidence="2" type="ORF">POPTR_015G069300</name>
</gene>
<name>A0A2K1XJ99_POPTR</name>
<dbReference type="InterPro" id="IPR040256">
    <property type="entry name" value="At4g02000-like"/>
</dbReference>
<dbReference type="Proteomes" id="UP000006729">
    <property type="component" value="Chromosome 15"/>
</dbReference>
<keyword evidence="3" id="KW-1185">Reference proteome</keyword>
<evidence type="ECO:0000313" key="2">
    <source>
        <dbReference type="EMBL" id="PNT00833.1"/>
    </source>
</evidence>
<sequence length="283" mass="30535">MHDSGWLIFEFLSESAMLDTLGGGPYAVFGRPLILQVMPDFFDFSPPDLTKMPIWVRFLNLPIRCWTPLCLSKLASVIGKPLHCDEPTYTKSKLSYARVLIEVDLLGTLPDLVSVQLPNGSSLGQQVLYESLPRFCKNCASTRHSTSSCKDSSSKRKLSSSEGHSAASPSTVKPTGEPQHLSGSCPLDVPLAAPLTKMTDSPTSWRLPSQGRKRTKVFLANTIASTSAVGPPPCQGPSGIPPSWQFLNCSSAPPVTHQYMGQLNSCNLPSSNSSDESARTAPL</sequence>
<dbReference type="PANTHER" id="PTHR31286">
    <property type="entry name" value="GLYCINE-RICH CELL WALL STRUCTURAL PROTEIN 1.8-LIKE"/>
    <property type="match status" value="1"/>
</dbReference>
<dbReference type="PANTHER" id="PTHR31286:SF168">
    <property type="entry name" value="DUF4283 DOMAIN-CONTAINING PROTEIN"/>
    <property type="match status" value="1"/>
</dbReference>
<dbReference type="InParanoid" id="A0A2K1XJ99"/>
<evidence type="ECO:0000313" key="3">
    <source>
        <dbReference type="Proteomes" id="UP000006729"/>
    </source>
</evidence>
<feature type="region of interest" description="Disordered" evidence="1">
    <location>
        <begin position="141"/>
        <end position="186"/>
    </location>
</feature>
<organism evidence="2 3">
    <name type="scientific">Populus trichocarpa</name>
    <name type="common">Western balsam poplar</name>
    <name type="synonym">Populus balsamifera subsp. trichocarpa</name>
    <dbReference type="NCBI Taxonomy" id="3694"/>
    <lineage>
        <taxon>Eukaryota</taxon>
        <taxon>Viridiplantae</taxon>
        <taxon>Streptophyta</taxon>
        <taxon>Embryophyta</taxon>
        <taxon>Tracheophyta</taxon>
        <taxon>Spermatophyta</taxon>
        <taxon>Magnoliopsida</taxon>
        <taxon>eudicotyledons</taxon>
        <taxon>Gunneridae</taxon>
        <taxon>Pentapetalae</taxon>
        <taxon>rosids</taxon>
        <taxon>fabids</taxon>
        <taxon>Malpighiales</taxon>
        <taxon>Salicaceae</taxon>
        <taxon>Saliceae</taxon>
        <taxon>Populus</taxon>
    </lineage>
</organism>
<feature type="compositionally biased region" description="Low complexity" evidence="1">
    <location>
        <begin position="160"/>
        <end position="170"/>
    </location>
</feature>